<keyword evidence="2 7" id="KW-0813">Transport</keyword>
<evidence type="ECO:0000256" key="3">
    <source>
        <dbReference type="ARBA" id="ARBA00022475"/>
    </source>
</evidence>
<feature type="transmembrane region" description="Helical" evidence="7">
    <location>
        <begin position="106"/>
        <end position="128"/>
    </location>
</feature>
<feature type="transmembrane region" description="Helical" evidence="7">
    <location>
        <begin position="235"/>
        <end position="254"/>
    </location>
</feature>
<evidence type="ECO:0000256" key="7">
    <source>
        <dbReference type="RuleBase" id="RU363032"/>
    </source>
</evidence>
<evidence type="ECO:0000256" key="8">
    <source>
        <dbReference type="SAM" id="MobiDB-lite"/>
    </source>
</evidence>
<comment type="similarity">
    <text evidence="7">Belongs to the binding-protein-dependent transport system permease family.</text>
</comment>
<evidence type="ECO:0000259" key="9">
    <source>
        <dbReference type="PROSITE" id="PS50928"/>
    </source>
</evidence>
<keyword evidence="5 7" id="KW-1133">Transmembrane helix</keyword>
<comment type="subcellular location">
    <subcellularLocation>
        <location evidence="1 7">Cell membrane</location>
        <topology evidence="1 7">Multi-pass membrane protein</topology>
    </subcellularLocation>
</comment>
<evidence type="ECO:0000313" key="11">
    <source>
        <dbReference type="Proteomes" id="UP001157160"/>
    </source>
</evidence>
<comment type="caution">
    <text evidence="10">The sequence shown here is derived from an EMBL/GenBank/DDBJ whole genome shotgun (WGS) entry which is preliminary data.</text>
</comment>
<evidence type="ECO:0000256" key="4">
    <source>
        <dbReference type="ARBA" id="ARBA00022692"/>
    </source>
</evidence>
<dbReference type="PANTHER" id="PTHR30193:SF37">
    <property type="entry name" value="INNER MEMBRANE ABC TRANSPORTER PERMEASE PROTEIN YCJO"/>
    <property type="match status" value="1"/>
</dbReference>
<dbReference type="InterPro" id="IPR035906">
    <property type="entry name" value="MetI-like_sf"/>
</dbReference>
<feature type="transmembrane region" description="Helical" evidence="7">
    <location>
        <begin position="296"/>
        <end position="316"/>
    </location>
</feature>
<proteinExistence type="inferred from homology"/>
<dbReference type="GO" id="GO:0005886">
    <property type="term" value="C:plasma membrane"/>
    <property type="evidence" value="ECO:0007669"/>
    <property type="project" value="UniProtKB-SubCell"/>
</dbReference>
<feature type="region of interest" description="Disordered" evidence="8">
    <location>
        <begin position="1"/>
        <end position="33"/>
    </location>
</feature>
<reference evidence="10 11" key="1">
    <citation type="journal article" date="2014" name="Int. J. Syst. Evol. Microbiol.">
        <title>Complete genome sequence of Corynebacterium casei LMG S-19264T (=DSM 44701T), isolated from a smear-ripened cheese.</title>
        <authorList>
            <consortium name="US DOE Joint Genome Institute (JGI-PGF)"/>
            <person name="Walter F."/>
            <person name="Albersmeier A."/>
            <person name="Kalinowski J."/>
            <person name="Ruckert C."/>
        </authorList>
    </citation>
    <scope>NUCLEOTIDE SEQUENCE [LARGE SCALE GENOMIC DNA]</scope>
    <source>
        <strain evidence="10 11">NBRC 112289</strain>
    </source>
</reference>
<name>A0AA37UBF0_9MICO</name>
<evidence type="ECO:0000256" key="2">
    <source>
        <dbReference type="ARBA" id="ARBA00022448"/>
    </source>
</evidence>
<dbReference type="EMBL" id="BSUL01000001">
    <property type="protein sequence ID" value="GMA27190.1"/>
    <property type="molecule type" value="Genomic_DNA"/>
</dbReference>
<sequence>MRDRRDDHSTASRAHRSPGSPAAGQPHPSNRPWLSGARRRSLTGWAFLMPAALLILVMSFIPMAQAFILSLQTGRGANFTFAEPLWSNYTRLFEDEIFKLTLQNTFIYLLIQVPIMLIVALVLASVLNSKNLKFKSFWRTAIFLPCAVSLVAYSLVFRTIFANDGFVNDLLLGLSLIDAPINWLGDPTTARFVIILGLLWRWTGYNMVFYLAALQNIDHSTIEAAKVDGANAFKTFWFVTVPQLKPMILLTAIMSTNGTLQLFDESWALTRGGPAYQTMSMSHYLFEVSFLKNPNFGYASALSYVILILVAILAFIQLKVGDKRD</sequence>
<dbReference type="Pfam" id="PF00528">
    <property type="entry name" value="BPD_transp_1"/>
    <property type="match status" value="1"/>
</dbReference>
<dbReference type="SUPFAM" id="SSF161098">
    <property type="entry name" value="MetI-like"/>
    <property type="match status" value="1"/>
</dbReference>
<dbReference type="GO" id="GO:0055085">
    <property type="term" value="P:transmembrane transport"/>
    <property type="evidence" value="ECO:0007669"/>
    <property type="project" value="InterPro"/>
</dbReference>
<keyword evidence="3" id="KW-1003">Cell membrane</keyword>
<feature type="transmembrane region" description="Helical" evidence="7">
    <location>
        <begin position="192"/>
        <end position="214"/>
    </location>
</feature>
<keyword evidence="6 7" id="KW-0472">Membrane</keyword>
<accession>A0AA37UBF0</accession>
<feature type="transmembrane region" description="Helical" evidence="7">
    <location>
        <begin position="140"/>
        <end position="161"/>
    </location>
</feature>
<dbReference type="CDD" id="cd06261">
    <property type="entry name" value="TM_PBP2"/>
    <property type="match status" value="1"/>
</dbReference>
<evidence type="ECO:0000256" key="1">
    <source>
        <dbReference type="ARBA" id="ARBA00004651"/>
    </source>
</evidence>
<evidence type="ECO:0000313" key="10">
    <source>
        <dbReference type="EMBL" id="GMA27190.1"/>
    </source>
</evidence>
<feature type="compositionally biased region" description="Basic and acidic residues" evidence="8">
    <location>
        <begin position="1"/>
        <end position="10"/>
    </location>
</feature>
<protein>
    <submittedName>
        <fullName evidence="10">Lactose ABC transporter permease</fullName>
    </submittedName>
</protein>
<evidence type="ECO:0000256" key="5">
    <source>
        <dbReference type="ARBA" id="ARBA00022989"/>
    </source>
</evidence>
<dbReference type="InterPro" id="IPR051393">
    <property type="entry name" value="ABC_transporter_permease"/>
</dbReference>
<dbReference type="Gene3D" id="1.10.3720.10">
    <property type="entry name" value="MetI-like"/>
    <property type="match status" value="1"/>
</dbReference>
<feature type="transmembrane region" description="Helical" evidence="7">
    <location>
        <begin position="45"/>
        <end position="68"/>
    </location>
</feature>
<evidence type="ECO:0000256" key="6">
    <source>
        <dbReference type="ARBA" id="ARBA00023136"/>
    </source>
</evidence>
<feature type="domain" description="ABC transmembrane type-1" evidence="9">
    <location>
        <begin position="102"/>
        <end position="317"/>
    </location>
</feature>
<organism evidence="10 11">
    <name type="scientific">Arenivirga flava</name>
    <dbReference type="NCBI Taxonomy" id="1930060"/>
    <lineage>
        <taxon>Bacteria</taxon>
        <taxon>Bacillati</taxon>
        <taxon>Actinomycetota</taxon>
        <taxon>Actinomycetes</taxon>
        <taxon>Micrococcales</taxon>
        <taxon>Microbacteriaceae</taxon>
        <taxon>Arenivirga</taxon>
    </lineage>
</organism>
<dbReference type="PANTHER" id="PTHR30193">
    <property type="entry name" value="ABC TRANSPORTER PERMEASE PROTEIN"/>
    <property type="match status" value="1"/>
</dbReference>
<keyword evidence="11" id="KW-1185">Reference proteome</keyword>
<dbReference type="PROSITE" id="PS50928">
    <property type="entry name" value="ABC_TM1"/>
    <property type="match status" value="1"/>
</dbReference>
<dbReference type="AlphaFoldDB" id="A0AA37UBF0"/>
<dbReference type="InterPro" id="IPR000515">
    <property type="entry name" value="MetI-like"/>
</dbReference>
<keyword evidence="4 7" id="KW-0812">Transmembrane</keyword>
<dbReference type="Proteomes" id="UP001157160">
    <property type="component" value="Unassembled WGS sequence"/>
</dbReference>
<gene>
    <name evidence="10" type="primary">lacF2</name>
    <name evidence="10" type="ORF">GCM10025874_04430</name>
</gene>